<feature type="transmembrane region" description="Helical" evidence="2">
    <location>
        <begin position="38"/>
        <end position="56"/>
    </location>
</feature>
<dbReference type="AlphaFoldDB" id="A0A238VU87"/>
<sequence>MEKCKWCGKPYKDGLFSSGFCSKKCEIEGGDSGVKKRSPFFGIIVIIIIGIYIIFFKNNSESEQVLKENPVEENYTLPEGNSNATNRETKIYTESSKEQVDNNSQNEKSQVNSSIESSNDSTINQELNESSEATENQEEIVINLLKNGKSVKEIANLTGLSRHEVRVIKRKIK</sequence>
<keyword evidence="2" id="KW-0812">Transmembrane</keyword>
<gene>
    <name evidence="3" type="ORF">SAMN04488111_1050</name>
</gene>
<proteinExistence type="predicted"/>
<evidence type="ECO:0000256" key="1">
    <source>
        <dbReference type="SAM" id="MobiDB-lite"/>
    </source>
</evidence>
<dbReference type="Gene3D" id="1.10.10.60">
    <property type="entry name" value="Homeodomain-like"/>
    <property type="match status" value="1"/>
</dbReference>
<keyword evidence="4" id="KW-1185">Reference proteome</keyword>
<keyword evidence="2" id="KW-0472">Membrane</keyword>
<reference evidence="4" key="1">
    <citation type="submission" date="2017-06" db="EMBL/GenBank/DDBJ databases">
        <authorList>
            <person name="Varghese N."/>
            <person name="Submissions S."/>
        </authorList>
    </citation>
    <scope>NUCLEOTIDE SEQUENCE [LARGE SCALE GENOMIC DNA]</scope>
    <source>
        <strain evidence="4">DSM 27993</strain>
    </source>
</reference>
<organism evidence="3 4">
    <name type="scientific">Lutibacter flavus</name>
    <dbReference type="NCBI Taxonomy" id="691689"/>
    <lineage>
        <taxon>Bacteria</taxon>
        <taxon>Pseudomonadati</taxon>
        <taxon>Bacteroidota</taxon>
        <taxon>Flavobacteriia</taxon>
        <taxon>Flavobacteriales</taxon>
        <taxon>Flavobacteriaceae</taxon>
        <taxon>Lutibacter</taxon>
    </lineage>
</organism>
<dbReference type="EMBL" id="FZNX01000001">
    <property type="protein sequence ID" value="SNR37900.1"/>
    <property type="molecule type" value="Genomic_DNA"/>
</dbReference>
<accession>A0A238VU87</accession>
<evidence type="ECO:0000313" key="3">
    <source>
        <dbReference type="EMBL" id="SNR37900.1"/>
    </source>
</evidence>
<dbReference type="Proteomes" id="UP000198412">
    <property type="component" value="Unassembled WGS sequence"/>
</dbReference>
<keyword evidence="2" id="KW-1133">Transmembrane helix</keyword>
<evidence type="ECO:0000256" key="2">
    <source>
        <dbReference type="SAM" id="Phobius"/>
    </source>
</evidence>
<name>A0A238VU87_9FLAO</name>
<feature type="region of interest" description="Disordered" evidence="1">
    <location>
        <begin position="94"/>
        <end position="134"/>
    </location>
</feature>
<feature type="compositionally biased region" description="Polar residues" evidence="1">
    <location>
        <begin position="101"/>
        <end position="134"/>
    </location>
</feature>
<dbReference type="RefSeq" id="WP_089377337.1">
    <property type="nucleotide sequence ID" value="NZ_FZNX01000001.1"/>
</dbReference>
<evidence type="ECO:0000313" key="4">
    <source>
        <dbReference type="Proteomes" id="UP000198412"/>
    </source>
</evidence>
<protein>
    <submittedName>
        <fullName evidence="3">Uncharacterized protein</fullName>
    </submittedName>
</protein>